<evidence type="ECO:0000256" key="2">
    <source>
        <dbReference type="ARBA" id="ARBA00008807"/>
    </source>
</evidence>
<sequence length="262" mass="27878">MYLGLQAGTVNAMPMQTALLGFAIFRSIQHHLSKSLSPVETTAIEIIAGALGLAPFTSGFAGFIPALEFLTTPAENGPKKFSVAQLLLWSTATCALGTVVAAPFRRLFILHERLRYPSATATGTLIGVLFGKETIVARAQQAETRVSGSHHSEADTDFDPPEAASQNEVDRIDPALPDDFNTSSAEAAVGHAVNVLLLSLAGSSLFSIVSYFIPILRNVPIFGRTVAKDWLWAFDLSPAYFGYGIIIGPSINMCILLGAIIG</sequence>
<dbReference type="InterPro" id="IPR045035">
    <property type="entry name" value="YSL-like"/>
</dbReference>
<dbReference type="EMBL" id="JAGHQM010001165">
    <property type="protein sequence ID" value="KAH0556255.1"/>
    <property type="molecule type" value="Genomic_DNA"/>
</dbReference>
<comment type="caution">
    <text evidence="9">The sequence shown here is derived from an EMBL/GenBank/DDBJ whole genome shotgun (WGS) entry which is preliminary data.</text>
</comment>
<feature type="transmembrane region" description="Helical" evidence="8">
    <location>
        <begin position="240"/>
        <end position="261"/>
    </location>
</feature>
<dbReference type="GO" id="GO:0035673">
    <property type="term" value="F:oligopeptide transmembrane transporter activity"/>
    <property type="evidence" value="ECO:0007669"/>
    <property type="project" value="InterPro"/>
</dbReference>
<dbReference type="Pfam" id="PF03169">
    <property type="entry name" value="OPT"/>
    <property type="match status" value="1"/>
</dbReference>
<reference evidence="9" key="1">
    <citation type="submission" date="2021-03" db="EMBL/GenBank/DDBJ databases">
        <title>Comparative genomics and phylogenomic investigation of the class Geoglossomycetes provide insights into ecological specialization and systematics.</title>
        <authorList>
            <person name="Melie T."/>
            <person name="Pirro S."/>
            <person name="Miller A.N."/>
            <person name="Quandt A."/>
        </authorList>
    </citation>
    <scope>NUCLEOTIDE SEQUENCE</scope>
    <source>
        <strain evidence="9">CAQ_001_2017</strain>
    </source>
</reference>
<keyword evidence="10" id="KW-1185">Reference proteome</keyword>
<keyword evidence="6 8" id="KW-0472">Membrane</keyword>
<feature type="region of interest" description="Disordered" evidence="7">
    <location>
        <begin position="145"/>
        <end position="164"/>
    </location>
</feature>
<feature type="transmembrane region" description="Helical" evidence="8">
    <location>
        <begin position="46"/>
        <end position="66"/>
    </location>
</feature>
<proteinExistence type="inferred from homology"/>
<evidence type="ECO:0000256" key="3">
    <source>
        <dbReference type="ARBA" id="ARBA00022448"/>
    </source>
</evidence>
<evidence type="ECO:0000313" key="10">
    <source>
        <dbReference type="Proteomes" id="UP000750711"/>
    </source>
</evidence>
<evidence type="ECO:0000256" key="6">
    <source>
        <dbReference type="ARBA" id="ARBA00023136"/>
    </source>
</evidence>
<keyword evidence="5 8" id="KW-1133">Transmembrane helix</keyword>
<evidence type="ECO:0000256" key="5">
    <source>
        <dbReference type="ARBA" id="ARBA00022989"/>
    </source>
</evidence>
<dbReference type="GO" id="GO:0000329">
    <property type="term" value="C:fungal-type vacuole membrane"/>
    <property type="evidence" value="ECO:0007669"/>
    <property type="project" value="TreeGrafter"/>
</dbReference>
<evidence type="ECO:0000313" key="9">
    <source>
        <dbReference type="EMBL" id="KAH0556255.1"/>
    </source>
</evidence>
<keyword evidence="3" id="KW-0813">Transport</keyword>
<evidence type="ECO:0000256" key="8">
    <source>
        <dbReference type="SAM" id="Phobius"/>
    </source>
</evidence>
<evidence type="ECO:0000256" key="4">
    <source>
        <dbReference type="ARBA" id="ARBA00022692"/>
    </source>
</evidence>
<feature type="transmembrane region" description="Helical" evidence="8">
    <location>
        <begin position="192"/>
        <end position="213"/>
    </location>
</feature>
<evidence type="ECO:0000256" key="7">
    <source>
        <dbReference type="SAM" id="MobiDB-lite"/>
    </source>
</evidence>
<dbReference type="AlphaFoldDB" id="A0A9P8L8J1"/>
<accession>A0A9P8L8J1</accession>
<keyword evidence="4 8" id="KW-0812">Transmembrane</keyword>
<dbReference type="InterPro" id="IPR004813">
    <property type="entry name" value="OPT"/>
</dbReference>
<dbReference type="PANTHER" id="PTHR31645:SF0">
    <property type="entry name" value="OLIGOPEPTIDE TRANSPORTER YGL114W-RELATED"/>
    <property type="match status" value="1"/>
</dbReference>
<comment type="similarity">
    <text evidence="2">Belongs to the oligopeptide OPT transporter family.</text>
</comment>
<gene>
    <name evidence="9" type="ORF">GP486_005820</name>
</gene>
<feature type="transmembrane region" description="Helical" evidence="8">
    <location>
        <begin position="86"/>
        <end position="104"/>
    </location>
</feature>
<evidence type="ECO:0000256" key="1">
    <source>
        <dbReference type="ARBA" id="ARBA00004141"/>
    </source>
</evidence>
<organism evidence="9 10">
    <name type="scientific">Trichoglossum hirsutum</name>
    <dbReference type="NCBI Taxonomy" id="265104"/>
    <lineage>
        <taxon>Eukaryota</taxon>
        <taxon>Fungi</taxon>
        <taxon>Dikarya</taxon>
        <taxon>Ascomycota</taxon>
        <taxon>Pezizomycotina</taxon>
        <taxon>Geoglossomycetes</taxon>
        <taxon>Geoglossales</taxon>
        <taxon>Geoglossaceae</taxon>
        <taxon>Trichoglossum</taxon>
    </lineage>
</organism>
<dbReference type="Proteomes" id="UP000750711">
    <property type="component" value="Unassembled WGS sequence"/>
</dbReference>
<name>A0A9P8L8J1_9PEZI</name>
<dbReference type="PANTHER" id="PTHR31645">
    <property type="entry name" value="OLIGOPEPTIDE TRANSPORTER YGL114W-RELATED"/>
    <property type="match status" value="1"/>
</dbReference>
<protein>
    <submittedName>
        <fullName evidence="9">Uncharacterized protein</fullName>
    </submittedName>
</protein>
<comment type="subcellular location">
    <subcellularLocation>
        <location evidence="1">Membrane</location>
        <topology evidence="1">Multi-pass membrane protein</topology>
    </subcellularLocation>
</comment>